<evidence type="ECO:0000313" key="2">
    <source>
        <dbReference type="Proteomes" id="UP001432216"/>
    </source>
</evidence>
<dbReference type="RefSeq" id="XP_064724359.1">
    <property type="nucleotide sequence ID" value="XM_064868287.1"/>
</dbReference>
<gene>
    <name evidence="1" type="ORF">IAS62_006506</name>
</gene>
<reference evidence="1 2" key="1">
    <citation type="submission" date="2024-01" db="EMBL/GenBank/DDBJ databases">
        <title>Comparative genomics of Cryptococcus and Kwoniella reveals pathogenesis evolution and contrasting modes of karyotype evolution via chromosome fusion or intercentromeric recombination.</title>
        <authorList>
            <person name="Coelho M.A."/>
            <person name="David-Palma M."/>
            <person name="Shea T."/>
            <person name="Bowers K."/>
            <person name="McGinley-Smith S."/>
            <person name="Mohammad A.W."/>
            <person name="Gnirke A."/>
            <person name="Yurkov A.M."/>
            <person name="Nowrousian M."/>
            <person name="Sun S."/>
            <person name="Cuomo C.A."/>
            <person name="Heitman J."/>
        </authorList>
    </citation>
    <scope>NUCLEOTIDE SEQUENCE [LARGE SCALE GENOMIC DNA]</scope>
    <source>
        <strain evidence="1 2">7685027</strain>
    </source>
</reference>
<sequence length="80" mass="8721">MKTLASITILAFTQPTATESESGFCISSSLGKQHRSVSSIGPWSERAFFTSRAPTDPTVTDDERTSSFEVEVFRASKESV</sequence>
<dbReference type="GeneID" id="89993274"/>
<protein>
    <recommendedName>
        <fullName evidence="3">Secreted protein</fullName>
    </recommendedName>
</protein>
<accession>A0ABZ2B2S4</accession>
<evidence type="ECO:0000313" key="1">
    <source>
        <dbReference type="EMBL" id="WVO25120.1"/>
    </source>
</evidence>
<evidence type="ECO:0008006" key="3">
    <source>
        <dbReference type="Google" id="ProtNLM"/>
    </source>
</evidence>
<keyword evidence="2" id="KW-1185">Reference proteome</keyword>
<proteinExistence type="predicted"/>
<dbReference type="EMBL" id="CP143819">
    <property type="protein sequence ID" value="WVO25120.1"/>
    <property type="molecule type" value="Genomic_DNA"/>
</dbReference>
<dbReference type="Proteomes" id="UP001432216">
    <property type="component" value="Chromosome 14"/>
</dbReference>
<name>A0ABZ2B2S4_9TREE</name>
<organism evidence="1 2">
    <name type="scientific">Cryptococcus decagattii</name>
    <dbReference type="NCBI Taxonomy" id="1859122"/>
    <lineage>
        <taxon>Eukaryota</taxon>
        <taxon>Fungi</taxon>
        <taxon>Dikarya</taxon>
        <taxon>Basidiomycota</taxon>
        <taxon>Agaricomycotina</taxon>
        <taxon>Tremellomycetes</taxon>
        <taxon>Tremellales</taxon>
        <taxon>Cryptococcaceae</taxon>
        <taxon>Cryptococcus</taxon>
        <taxon>Cryptococcus gattii species complex</taxon>
    </lineage>
</organism>